<dbReference type="InterPro" id="IPR054761">
    <property type="entry name" value="GST_C_proteobact"/>
</dbReference>
<dbReference type="RefSeq" id="WP_345550753.1">
    <property type="nucleotide sequence ID" value="NZ_BAABRT010000012.1"/>
</dbReference>
<dbReference type="PROSITE" id="PS50405">
    <property type="entry name" value="GST_CTER"/>
    <property type="match status" value="1"/>
</dbReference>
<evidence type="ECO:0000313" key="3">
    <source>
        <dbReference type="Proteomes" id="UP001408594"/>
    </source>
</evidence>
<dbReference type="Gene3D" id="3.40.30.10">
    <property type="entry name" value="Glutaredoxin"/>
    <property type="match status" value="1"/>
</dbReference>
<sequence length="228" mass="26083">MDYKLFYWDLPFRGNFVQLMLEEVGARYQRRHASEIYPEHGLAIHNPGMAPPYLYECRSQTYFAQMPACLMHLGREYDRLPAPSELHTLALKTILDCNDVLKEITNNNGLLMWQKEPWEQFRSQRLRRWMQVFEHTGLAHGLKSGDGFLLGSQLSVADIAVTALFGTLLHCLPPLREDLLAAAPGIAGLCERIEARPAIRTFLQKQRGEYGSRYCGGQIEDSLRQMLG</sequence>
<protein>
    <recommendedName>
        <fullName evidence="1">GST C-terminal domain-containing protein</fullName>
    </recommendedName>
</protein>
<dbReference type="Proteomes" id="UP001408594">
    <property type="component" value="Unassembled WGS sequence"/>
</dbReference>
<feature type="domain" description="GST C-terminal" evidence="1">
    <location>
        <begin position="53"/>
        <end position="214"/>
    </location>
</feature>
<dbReference type="SUPFAM" id="SSF52833">
    <property type="entry name" value="Thioredoxin-like"/>
    <property type="match status" value="1"/>
</dbReference>
<comment type="caution">
    <text evidence="2">The sequence shown here is derived from an EMBL/GenBank/DDBJ whole genome shotgun (WGS) entry which is preliminary data.</text>
</comment>
<keyword evidence="3" id="KW-1185">Reference proteome</keyword>
<reference evidence="2 3" key="1">
    <citation type="submission" date="2024-02" db="EMBL/GenBank/DDBJ databases">
        <title>Microbulbifer aestuariivivens NBRC 112533.</title>
        <authorList>
            <person name="Ichikawa N."/>
            <person name="Katano-Makiyama Y."/>
            <person name="Hidaka K."/>
        </authorList>
    </citation>
    <scope>NUCLEOTIDE SEQUENCE [LARGE SCALE GENOMIC DNA]</scope>
    <source>
        <strain evidence="2 3">NBRC 112533</strain>
    </source>
</reference>
<accession>A0ABP9WSK1</accession>
<dbReference type="SUPFAM" id="SSF47616">
    <property type="entry name" value="GST C-terminal domain-like"/>
    <property type="match status" value="1"/>
</dbReference>
<dbReference type="Gene3D" id="1.20.1050.10">
    <property type="match status" value="1"/>
</dbReference>
<dbReference type="PANTHER" id="PTHR11571">
    <property type="entry name" value="GLUTATHIONE S-TRANSFERASE"/>
    <property type="match status" value="1"/>
</dbReference>
<dbReference type="Pfam" id="PF22119">
    <property type="entry name" value="GST_C_8"/>
    <property type="match status" value="1"/>
</dbReference>
<dbReference type="InterPro" id="IPR050213">
    <property type="entry name" value="GST_superfamily"/>
</dbReference>
<proteinExistence type="predicted"/>
<evidence type="ECO:0000259" key="1">
    <source>
        <dbReference type="PROSITE" id="PS50405"/>
    </source>
</evidence>
<dbReference type="InterPro" id="IPR036249">
    <property type="entry name" value="Thioredoxin-like_sf"/>
</dbReference>
<dbReference type="InterPro" id="IPR036282">
    <property type="entry name" value="Glutathione-S-Trfase_C_sf"/>
</dbReference>
<gene>
    <name evidence="2" type="ORF">Maes01_01798</name>
</gene>
<organism evidence="2 3">
    <name type="scientific">Microbulbifer aestuariivivens</name>
    <dbReference type="NCBI Taxonomy" id="1908308"/>
    <lineage>
        <taxon>Bacteria</taxon>
        <taxon>Pseudomonadati</taxon>
        <taxon>Pseudomonadota</taxon>
        <taxon>Gammaproteobacteria</taxon>
        <taxon>Cellvibrionales</taxon>
        <taxon>Microbulbiferaceae</taxon>
        <taxon>Microbulbifer</taxon>
    </lineage>
</organism>
<evidence type="ECO:0000313" key="2">
    <source>
        <dbReference type="EMBL" id="GAA5525233.1"/>
    </source>
</evidence>
<dbReference type="PANTHER" id="PTHR11571:SF263">
    <property type="entry name" value="GLUTATHIONE S-TRANSFERASE"/>
    <property type="match status" value="1"/>
</dbReference>
<dbReference type="EMBL" id="BAABRT010000012">
    <property type="protein sequence ID" value="GAA5525233.1"/>
    <property type="molecule type" value="Genomic_DNA"/>
</dbReference>
<dbReference type="InterPro" id="IPR010987">
    <property type="entry name" value="Glutathione-S-Trfase_C-like"/>
</dbReference>
<name>A0ABP9WSK1_9GAMM</name>